<keyword evidence="5" id="KW-0378">Hydrolase</keyword>
<evidence type="ECO:0000256" key="5">
    <source>
        <dbReference type="ARBA" id="ARBA00022801"/>
    </source>
</evidence>
<evidence type="ECO:0000256" key="3">
    <source>
        <dbReference type="ARBA" id="ARBA00022729"/>
    </source>
</evidence>
<feature type="compositionally biased region" description="Low complexity" evidence="7">
    <location>
        <begin position="137"/>
        <end position="146"/>
    </location>
</feature>
<dbReference type="InterPro" id="IPR000064">
    <property type="entry name" value="NLP_P60_dom"/>
</dbReference>
<dbReference type="PROSITE" id="PS51782">
    <property type="entry name" value="LYSM"/>
    <property type="match status" value="2"/>
</dbReference>
<dbReference type="InterPro" id="IPR036779">
    <property type="entry name" value="LysM_dom_sf"/>
</dbReference>
<dbReference type="Gene3D" id="3.90.1720.10">
    <property type="entry name" value="endopeptidase domain like (from Nostoc punctiforme)"/>
    <property type="match status" value="1"/>
</dbReference>
<dbReference type="InterPro" id="IPR018392">
    <property type="entry name" value="LysM"/>
</dbReference>
<dbReference type="EMBL" id="JBHUMK010000037">
    <property type="protein sequence ID" value="MFD2609508.1"/>
    <property type="molecule type" value="Genomic_DNA"/>
</dbReference>
<feature type="chain" id="PRO_5047384298" evidence="8">
    <location>
        <begin position="30"/>
        <end position="298"/>
    </location>
</feature>
<name>A0ABW5P520_9DEIO</name>
<keyword evidence="12" id="KW-1185">Reference proteome</keyword>
<comment type="similarity">
    <text evidence="1">Belongs to the peptidase C40 family.</text>
</comment>
<comment type="caution">
    <text evidence="11">The sequence shown here is derived from an EMBL/GenBank/DDBJ whole genome shotgun (WGS) entry which is preliminary data.</text>
</comment>
<accession>A0ABW5P520</accession>
<evidence type="ECO:0000313" key="11">
    <source>
        <dbReference type="EMBL" id="MFD2609508.1"/>
    </source>
</evidence>
<sequence length="298" mass="30679">MPQPALPACRALLLSCVLSALSLCTTAAAQSTPESSSVTVQVGDTAYSLARRAGLSMDALLALNGLTAPDLKVGQVLRLQPEPRVHTVQAGETPYAISRRYGVSVDALLAANGLSEGAKIAVGQALTLPTGAVDSGPAPARVATAPAAPPTSNLRPAATLAASNPAGAAGDWRAAALAMIGTPYVYGGQSRSGTDCSGFVLQVFGPLGVKLPRVSAEQAQVGLPVEVSALQPGDLVFFDTTGGGRVTHVGIYLGDDQFVNANSYQGKVTVDRLLGDRYWAPRYLGARRVLDPTYALKR</sequence>
<dbReference type="CDD" id="cd00118">
    <property type="entry name" value="LysM"/>
    <property type="match status" value="2"/>
</dbReference>
<evidence type="ECO:0000256" key="4">
    <source>
        <dbReference type="ARBA" id="ARBA00022737"/>
    </source>
</evidence>
<evidence type="ECO:0000256" key="7">
    <source>
        <dbReference type="SAM" id="MobiDB-lite"/>
    </source>
</evidence>
<feature type="domain" description="LysM" evidence="9">
    <location>
        <begin position="36"/>
        <end position="79"/>
    </location>
</feature>
<evidence type="ECO:0000256" key="1">
    <source>
        <dbReference type="ARBA" id="ARBA00007074"/>
    </source>
</evidence>
<dbReference type="RefSeq" id="WP_386844938.1">
    <property type="nucleotide sequence ID" value="NZ_JBHUMK010000037.1"/>
</dbReference>
<feature type="region of interest" description="Disordered" evidence="7">
    <location>
        <begin position="135"/>
        <end position="155"/>
    </location>
</feature>
<dbReference type="SUPFAM" id="SSF54106">
    <property type="entry name" value="LysM domain"/>
    <property type="match status" value="2"/>
</dbReference>
<feature type="signal peptide" evidence="8">
    <location>
        <begin position="1"/>
        <end position="29"/>
    </location>
</feature>
<protein>
    <submittedName>
        <fullName evidence="11">NlpC/P60 family protein</fullName>
    </submittedName>
</protein>
<dbReference type="SUPFAM" id="SSF54001">
    <property type="entry name" value="Cysteine proteinases"/>
    <property type="match status" value="1"/>
</dbReference>
<reference evidence="12" key="1">
    <citation type="journal article" date="2019" name="Int. J. Syst. Evol. Microbiol.">
        <title>The Global Catalogue of Microorganisms (GCM) 10K type strain sequencing project: providing services to taxonomists for standard genome sequencing and annotation.</title>
        <authorList>
            <consortium name="The Broad Institute Genomics Platform"/>
            <consortium name="The Broad Institute Genome Sequencing Center for Infectious Disease"/>
            <person name="Wu L."/>
            <person name="Ma J."/>
        </authorList>
    </citation>
    <scope>NUCLEOTIDE SEQUENCE [LARGE SCALE GENOMIC DNA]</scope>
    <source>
        <strain evidence="12">KCTC 33842</strain>
    </source>
</reference>
<dbReference type="SMART" id="SM00257">
    <property type="entry name" value="LysM"/>
    <property type="match status" value="2"/>
</dbReference>
<evidence type="ECO:0000256" key="2">
    <source>
        <dbReference type="ARBA" id="ARBA00022670"/>
    </source>
</evidence>
<evidence type="ECO:0000313" key="12">
    <source>
        <dbReference type="Proteomes" id="UP001597475"/>
    </source>
</evidence>
<dbReference type="Pfam" id="PF00877">
    <property type="entry name" value="NLPC_P60"/>
    <property type="match status" value="1"/>
</dbReference>
<proteinExistence type="inferred from homology"/>
<dbReference type="Pfam" id="PF01476">
    <property type="entry name" value="LysM"/>
    <property type="match status" value="2"/>
</dbReference>
<evidence type="ECO:0000256" key="6">
    <source>
        <dbReference type="ARBA" id="ARBA00022807"/>
    </source>
</evidence>
<dbReference type="PANTHER" id="PTHR47360">
    <property type="entry name" value="MUREIN DD-ENDOPEPTIDASE MEPS/MUREIN LD-CARBOXYPEPTIDASE"/>
    <property type="match status" value="1"/>
</dbReference>
<evidence type="ECO:0000259" key="10">
    <source>
        <dbReference type="PROSITE" id="PS51935"/>
    </source>
</evidence>
<dbReference type="Proteomes" id="UP001597475">
    <property type="component" value="Unassembled WGS sequence"/>
</dbReference>
<organism evidence="11 12">
    <name type="scientific">Deinococcus taklimakanensis</name>
    <dbReference type="NCBI Taxonomy" id="536443"/>
    <lineage>
        <taxon>Bacteria</taxon>
        <taxon>Thermotogati</taxon>
        <taxon>Deinococcota</taxon>
        <taxon>Deinococci</taxon>
        <taxon>Deinococcales</taxon>
        <taxon>Deinococcaceae</taxon>
        <taxon>Deinococcus</taxon>
    </lineage>
</organism>
<keyword evidence="2" id="KW-0645">Protease</keyword>
<dbReference type="InterPro" id="IPR038765">
    <property type="entry name" value="Papain-like_cys_pep_sf"/>
</dbReference>
<keyword evidence="4" id="KW-0677">Repeat</keyword>
<dbReference type="PROSITE" id="PS51935">
    <property type="entry name" value="NLPC_P60"/>
    <property type="match status" value="1"/>
</dbReference>
<feature type="domain" description="NlpC/P60" evidence="10">
    <location>
        <begin position="166"/>
        <end position="290"/>
    </location>
</feature>
<keyword evidence="6" id="KW-0788">Thiol protease</keyword>
<evidence type="ECO:0000259" key="9">
    <source>
        <dbReference type="PROSITE" id="PS51782"/>
    </source>
</evidence>
<dbReference type="PANTHER" id="PTHR47360:SF1">
    <property type="entry name" value="ENDOPEPTIDASE NLPC-RELATED"/>
    <property type="match status" value="1"/>
</dbReference>
<dbReference type="Gene3D" id="3.10.350.10">
    <property type="entry name" value="LysM domain"/>
    <property type="match status" value="2"/>
</dbReference>
<gene>
    <name evidence="11" type="ORF">ACFSR9_08670</name>
</gene>
<dbReference type="InterPro" id="IPR052062">
    <property type="entry name" value="Murein_DD/LD_carboxypeptidase"/>
</dbReference>
<feature type="domain" description="LysM" evidence="9">
    <location>
        <begin position="84"/>
        <end position="128"/>
    </location>
</feature>
<keyword evidence="3 8" id="KW-0732">Signal</keyword>
<evidence type="ECO:0000256" key="8">
    <source>
        <dbReference type="SAM" id="SignalP"/>
    </source>
</evidence>